<dbReference type="EMBL" id="CM023477">
    <property type="protein sequence ID" value="KAH7938537.1"/>
    <property type="molecule type" value="Genomic_DNA"/>
</dbReference>
<keyword evidence="2" id="KW-1185">Reference proteome</keyword>
<sequence length="479" mass="53705">MTKCGVPTKNRLEAVQLAGREDQRGTRKGKCLASIKDFCANVIIQTTADEDYALKLGSINSIELGVATYEMMPYIKPLPGTVVESWTVLTACTTQKPLAGLLAPNNCGILYTRMLGKSTSAAITFEGPHVPFYEVASSSVQYCKTCGEIGHRQDVYPNPGKHICNRCGVQNPAADHDCQLQSKVCGLPQETASKECGKRLKPRPPPLYVRERSKSRGRQPSITRDTRASSSEYETNKPQQEQQKISWAAVIASSKSKTNPFPSLPTQEGNCRYEETISSLKRLNPDLMKRNQGLMKRLEEQERREEERDRRAQAREQALVKKLQQLIDQLQKQHEPTTTPTPPTEHTAPIEDLESGIEYKMNKARTNDKAELRNELQAELAQAVDTISKSVAATVEAAVQMLRQEITQVGVGCNLPKEGPRTAVLIKKHQATQQHQINHRIKHTFIELFPYKKTLQSLYILSVYSPPRDTLKDLAKFVR</sequence>
<organism evidence="1 2">
    <name type="scientific">Dermacentor silvarum</name>
    <name type="common">Tick</name>
    <dbReference type="NCBI Taxonomy" id="543639"/>
    <lineage>
        <taxon>Eukaryota</taxon>
        <taxon>Metazoa</taxon>
        <taxon>Ecdysozoa</taxon>
        <taxon>Arthropoda</taxon>
        <taxon>Chelicerata</taxon>
        <taxon>Arachnida</taxon>
        <taxon>Acari</taxon>
        <taxon>Parasitiformes</taxon>
        <taxon>Ixodida</taxon>
        <taxon>Ixodoidea</taxon>
        <taxon>Ixodidae</taxon>
        <taxon>Rhipicephalinae</taxon>
        <taxon>Dermacentor</taxon>
    </lineage>
</organism>
<comment type="caution">
    <text evidence="1">The sequence shown here is derived from an EMBL/GenBank/DDBJ whole genome shotgun (WGS) entry which is preliminary data.</text>
</comment>
<protein>
    <submittedName>
        <fullName evidence="1">Uncharacterized protein</fullName>
    </submittedName>
</protein>
<proteinExistence type="predicted"/>
<evidence type="ECO:0000313" key="2">
    <source>
        <dbReference type="Proteomes" id="UP000821865"/>
    </source>
</evidence>
<reference evidence="1" key="1">
    <citation type="submission" date="2020-05" db="EMBL/GenBank/DDBJ databases">
        <title>Large-scale comparative analyses of tick genomes elucidate their genetic diversity and vector capacities.</title>
        <authorList>
            <person name="Jia N."/>
            <person name="Wang J."/>
            <person name="Shi W."/>
            <person name="Du L."/>
            <person name="Sun Y."/>
            <person name="Zhan W."/>
            <person name="Jiang J."/>
            <person name="Wang Q."/>
            <person name="Zhang B."/>
            <person name="Ji P."/>
            <person name="Sakyi L.B."/>
            <person name="Cui X."/>
            <person name="Yuan T."/>
            <person name="Jiang B."/>
            <person name="Yang W."/>
            <person name="Lam T.T.-Y."/>
            <person name="Chang Q."/>
            <person name="Ding S."/>
            <person name="Wang X."/>
            <person name="Zhu J."/>
            <person name="Ruan X."/>
            <person name="Zhao L."/>
            <person name="Wei J."/>
            <person name="Que T."/>
            <person name="Du C."/>
            <person name="Cheng J."/>
            <person name="Dai P."/>
            <person name="Han X."/>
            <person name="Huang E."/>
            <person name="Gao Y."/>
            <person name="Liu J."/>
            <person name="Shao H."/>
            <person name="Ye R."/>
            <person name="Li L."/>
            <person name="Wei W."/>
            <person name="Wang X."/>
            <person name="Wang C."/>
            <person name="Yang T."/>
            <person name="Huo Q."/>
            <person name="Li W."/>
            <person name="Guo W."/>
            <person name="Chen H."/>
            <person name="Zhou L."/>
            <person name="Ni X."/>
            <person name="Tian J."/>
            <person name="Zhou Y."/>
            <person name="Sheng Y."/>
            <person name="Liu T."/>
            <person name="Pan Y."/>
            <person name="Xia L."/>
            <person name="Li J."/>
            <person name="Zhao F."/>
            <person name="Cao W."/>
        </authorList>
    </citation>
    <scope>NUCLEOTIDE SEQUENCE</scope>
    <source>
        <strain evidence="1">Dsil-2018</strain>
    </source>
</reference>
<dbReference type="Proteomes" id="UP000821865">
    <property type="component" value="Chromosome 8"/>
</dbReference>
<accession>A0ACB8CCB6</accession>
<gene>
    <name evidence="1" type="ORF">HPB49_024982</name>
</gene>
<name>A0ACB8CCB6_DERSI</name>
<evidence type="ECO:0000313" key="1">
    <source>
        <dbReference type="EMBL" id="KAH7938537.1"/>
    </source>
</evidence>